<dbReference type="GO" id="GO:0015627">
    <property type="term" value="C:type II protein secretion system complex"/>
    <property type="evidence" value="ECO:0007669"/>
    <property type="project" value="TreeGrafter"/>
</dbReference>
<keyword evidence="4" id="KW-0413">Isomerase</keyword>
<accession>A0A220S180</accession>
<dbReference type="InterPro" id="IPR004509">
    <property type="entry name" value="Competence_ComEA_HhH"/>
</dbReference>
<dbReference type="InterPro" id="IPR010994">
    <property type="entry name" value="RuvA_2-like"/>
</dbReference>
<evidence type="ECO:0000313" key="4">
    <source>
        <dbReference type="EMBL" id="ASK27260.1"/>
    </source>
</evidence>
<dbReference type="InterPro" id="IPR003583">
    <property type="entry name" value="Hlx-hairpin-Hlx_DNA-bd_motif"/>
</dbReference>
<dbReference type="Gene3D" id="1.10.150.280">
    <property type="entry name" value="AF1531-like domain"/>
    <property type="match status" value="1"/>
</dbReference>
<dbReference type="SMART" id="SM00278">
    <property type="entry name" value="HhH1"/>
    <property type="match status" value="2"/>
</dbReference>
<dbReference type="Pfam" id="PF12836">
    <property type="entry name" value="HHH_3"/>
    <property type="match status" value="1"/>
</dbReference>
<dbReference type="KEGG" id="nei:BG910_07715"/>
<protein>
    <submittedName>
        <fullName evidence="4">Topoisomerase</fullName>
    </submittedName>
</protein>
<feature type="signal peptide" evidence="1">
    <location>
        <begin position="1"/>
        <end position="19"/>
    </location>
</feature>
<evidence type="ECO:0000256" key="1">
    <source>
        <dbReference type="SAM" id="SignalP"/>
    </source>
</evidence>
<dbReference type="AlphaFoldDB" id="A0A220S180"/>
<name>A0A220S180_9NEIS</name>
<keyword evidence="1" id="KW-0732">Signal</keyword>
<proteinExistence type="predicted"/>
<dbReference type="GO" id="GO:0016853">
    <property type="term" value="F:isomerase activity"/>
    <property type="evidence" value="ECO:0007669"/>
    <property type="project" value="UniProtKB-KW"/>
</dbReference>
<feature type="chain" id="PRO_5011910245" evidence="1">
    <location>
        <begin position="20"/>
        <end position="101"/>
    </location>
</feature>
<dbReference type="GO" id="GO:0003677">
    <property type="term" value="F:DNA binding"/>
    <property type="evidence" value="ECO:0007669"/>
    <property type="project" value="InterPro"/>
</dbReference>
<dbReference type="KEGG" id="nei:BG910_04290"/>
<dbReference type="KEGG" id="nei:BG910_05445"/>
<dbReference type="EMBL" id="CP022278">
    <property type="protein sequence ID" value="ASK27641.1"/>
    <property type="molecule type" value="Genomic_DNA"/>
</dbReference>
<feature type="domain" description="Helix-hairpin-helix DNA-binding motif class 1" evidence="2">
    <location>
        <begin position="59"/>
        <end position="78"/>
    </location>
</feature>
<dbReference type="GO" id="GO:0015628">
    <property type="term" value="P:protein secretion by the type II secretion system"/>
    <property type="evidence" value="ECO:0007669"/>
    <property type="project" value="TreeGrafter"/>
</dbReference>
<gene>
    <name evidence="3" type="ORF">BG910_04290</name>
    <name evidence="4" type="ORF">BG910_05445</name>
    <name evidence="5" type="ORF">BG910_07715</name>
    <name evidence="6" type="ORF">BG910_11980</name>
</gene>
<evidence type="ECO:0000313" key="3">
    <source>
        <dbReference type="EMBL" id="ASK27064.1"/>
    </source>
</evidence>
<evidence type="ECO:0000313" key="7">
    <source>
        <dbReference type="Proteomes" id="UP000198238"/>
    </source>
</evidence>
<keyword evidence="7" id="KW-1185">Reference proteome</keyword>
<dbReference type="InterPro" id="IPR051675">
    <property type="entry name" value="Endo/Exo/Phosphatase_dom_1"/>
</dbReference>
<dbReference type="PANTHER" id="PTHR21180">
    <property type="entry name" value="ENDONUCLEASE/EXONUCLEASE/PHOSPHATASE FAMILY DOMAIN-CONTAINING PROTEIN 1"/>
    <property type="match status" value="1"/>
</dbReference>
<evidence type="ECO:0000313" key="5">
    <source>
        <dbReference type="EMBL" id="ASK27641.1"/>
    </source>
</evidence>
<dbReference type="EMBL" id="CP022278">
    <property type="protein sequence ID" value="ASK28361.1"/>
    <property type="molecule type" value="Genomic_DNA"/>
</dbReference>
<dbReference type="KEGG" id="nei:BG910_11980"/>
<feature type="domain" description="Helix-hairpin-helix DNA-binding motif class 1" evidence="2">
    <location>
        <begin position="29"/>
        <end position="48"/>
    </location>
</feature>
<dbReference type="EMBL" id="CP022278">
    <property type="protein sequence ID" value="ASK27260.1"/>
    <property type="molecule type" value="Genomic_DNA"/>
</dbReference>
<dbReference type="Proteomes" id="UP000198238">
    <property type="component" value="Chromosome"/>
</dbReference>
<evidence type="ECO:0000259" key="2">
    <source>
        <dbReference type="SMART" id="SM00278"/>
    </source>
</evidence>
<dbReference type="SUPFAM" id="SSF47781">
    <property type="entry name" value="RuvA domain 2-like"/>
    <property type="match status" value="1"/>
</dbReference>
<evidence type="ECO:0000313" key="6">
    <source>
        <dbReference type="EMBL" id="ASK28361.1"/>
    </source>
</evidence>
<organism evidence="4 7">
    <name type="scientific">Neisseria chenwenguii</name>
    <dbReference type="NCBI Taxonomy" id="1853278"/>
    <lineage>
        <taxon>Bacteria</taxon>
        <taxon>Pseudomonadati</taxon>
        <taxon>Pseudomonadota</taxon>
        <taxon>Betaproteobacteria</taxon>
        <taxon>Neisseriales</taxon>
        <taxon>Neisseriaceae</taxon>
        <taxon>Neisseria</taxon>
    </lineage>
</organism>
<dbReference type="GO" id="GO:0006281">
    <property type="term" value="P:DNA repair"/>
    <property type="evidence" value="ECO:0007669"/>
    <property type="project" value="InterPro"/>
</dbReference>
<sequence>MKKFIFAAVAALGTALSLAAVNINTAGEAELETLPGVGPAKAKAIVAYRSQHGQFKSVDELKNVKGIGEGIFAKLKAEVAVGGAPAKKAAVPAVKQPVVKK</sequence>
<dbReference type="PANTHER" id="PTHR21180:SF32">
    <property type="entry name" value="ENDONUCLEASE_EXONUCLEASE_PHOSPHATASE FAMILY DOMAIN-CONTAINING PROTEIN 1"/>
    <property type="match status" value="1"/>
</dbReference>
<dbReference type="NCBIfam" id="TIGR00426">
    <property type="entry name" value="competence protein ComEA helix-hairpin-helix repeat region"/>
    <property type="match status" value="1"/>
</dbReference>
<dbReference type="RefSeq" id="WP_089035781.1">
    <property type="nucleotide sequence ID" value="NZ_CP022278.1"/>
</dbReference>
<reference evidence="4 7" key="1">
    <citation type="submission" date="2017-06" db="EMBL/GenBank/DDBJ databases">
        <title>Neisseria chenwenguii sp. nov., isolated from the intestinal contents of Tibetan Plateau Pika in Yushu, Qinghai Province, China.</title>
        <authorList>
            <person name="Zhang G."/>
        </authorList>
    </citation>
    <scope>NUCLEOTIDE SEQUENCE [LARGE SCALE GENOMIC DNA]</scope>
    <source>
        <strain evidence="4 7">10023</strain>
    </source>
</reference>
<dbReference type="EMBL" id="CP022278">
    <property type="protein sequence ID" value="ASK27064.1"/>
    <property type="molecule type" value="Genomic_DNA"/>
</dbReference>